<organism evidence="2 3">
    <name type="scientific">Rubritalea tangerina</name>
    <dbReference type="NCBI Taxonomy" id="430798"/>
    <lineage>
        <taxon>Bacteria</taxon>
        <taxon>Pseudomonadati</taxon>
        <taxon>Verrucomicrobiota</taxon>
        <taxon>Verrucomicrobiia</taxon>
        <taxon>Verrucomicrobiales</taxon>
        <taxon>Rubritaleaceae</taxon>
        <taxon>Rubritalea</taxon>
    </lineage>
</organism>
<comment type="caution">
    <text evidence="2">The sequence shown here is derived from an EMBL/GenBank/DDBJ whole genome shotgun (WGS) entry which is preliminary data.</text>
</comment>
<dbReference type="SUPFAM" id="SSF55008">
    <property type="entry name" value="HMA, heavy metal-associated domain"/>
    <property type="match status" value="2"/>
</dbReference>
<accession>A0ABW4ZE96</accession>
<keyword evidence="3" id="KW-1185">Reference proteome</keyword>
<dbReference type="CDD" id="cd00371">
    <property type="entry name" value="HMA"/>
    <property type="match status" value="2"/>
</dbReference>
<dbReference type="InterPro" id="IPR036163">
    <property type="entry name" value="HMA_dom_sf"/>
</dbReference>
<evidence type="ECO:0000313" key="3">
    <source>
        <dbReference type="Proteomes" id="UP001597389"/>
    </source>
</evidence>
<dbReference type="Gene3D" id="3.30.70.100">
    <property type="match status" value="2"/>
</dbReference>
<dbReference type="Pfam" id="PF00403">
    <property type="entry name" value="HMA"/>
    <property type="match status" value="1"/>
</dbReference>
<evidence type="ECO:0000313" key="2">
    <source>
        <dbReference type="EMBL" id="MFD2160335.1"/>
    </source>
</evidence>
<reference evidence="3" key="1">
    <citation type="journal article" date="2019" name="Int. J. Syst. Evol. Microbiol.">
        <title>The Global Catalogue of Microorganisms (GCM) 10K type strain sequencing project: providing services to taxonomists for standard genome sequencing and annotation.</title>
        <authorList>
            <consortium name="The Broad Institute Genomics Platform"/>
            <consortium name="The Broad Institute Genome Sequencing Center for Infectious Disease"/>
            <person name="Wu L."/>
            <person name="Ma J."/>
        </authorList>
    </citation>
    <scope>NUCLEOTIDE SEQUENCE [LARGE SCALE GENOMIC DNA]</scope>
    <source>
        <strain evidence="3">CCUG 57942</strain>
    </source>
</reference>
<dbReference type="Proteomes" id="UP001597389">
    <property type="component" value="Unassembled WGS sequence"/>
</dbReference>
<feature type="domain" description="HMA" evidence="1">
    <location>
        <begin position="44"/>
        <end position="110"/>
    </location>
</feature>
<dbReference type="PROSITE" id="PS50846">
    <property type="entry name" value="HMA_2"/>
    <property type="match status" value="2"/>
</dbReference>
<dbReference type="InterPro" id="IPR006121">
    <property type="entry name" value="HMA_dom"/>
</dbReference>
<gene>
    <name evidence="2" type="ORF">ACFSW8_15635</name>
</gene>
<protein>
    <submittedName>
        <fullName evidence="2">Cation transporter</fullName>
    </submittedName>
</protein>
<name>A0ABW4ZE96_9BACT</name>
<proteinExistence type="predicted"/>
<dbReference type="EMBL" id="JBHUJB010000076">
    <property type="protein sequence ID" value="MFD2160335.1"/>
    <property type="molecule type" value="Genomic_DNA"/>
</dbReference>
<dbReference type="RefSeq" id="WP_377088385.1">
    <property type="nucleotide sequence ID" value="NZ_JBHSJL010000014.1"/>
</dbReference>
<evidence type="ECO:0000259" key="1">
    <source>
        <dbReference type="PROSITE" id="PS50846"/>
    </source>
</evidence>
<sequence>MKNLTLLLSALSIASLTADEELHVCGPECVPEAVNYAPQDPEKKTQTIVVKGLTTKQDSKTIARTLNSMTGVTVEHICLKSGVATVNYNPATVKKNTITKAITSKNYTVGGERYVFRFDGIHCNECVKRVKKLLSELDGVTPRYVSENSTKVIVDIHSSKTDTQQVIDTLESHHYEFIPQELTKK</sequence>
<feature type="domain" description="HMA" evidence="1">
    <location>
        <begin position="112"/>
        <end position="178"/>
    </location>
</feature>